<accession>A0ACB8Q3T1</accession>
<organism evidence="1 2">
    <name type="scientific">Vararia minispora EC-137</name>
    <dbReference type="NCBI Taxonomy" id="1314806"/>
    <lineage>
        <taxon>Eukaryota</taxon>
        <taxon>Fungi</taxon>
        <taxon>Dikarya</taxon>
        <taxon>Basidiomycota</taxon>
        <taxon>Agaricomycotina</taxon>
        <taxon>Agaricomycetes</taxon>
        <taxon>Russulales</taxon>
        <taxon>Lachnocladiaceae</taxon>
        <taxon>Vararia</taxon>
    </lineage>
</organism>
<dbReference type="Proteomes" id="UP000814128">
    <property type="component" value="Unassembled WGS sequence"/>
</dbReference>
<reference evidence="1" key="1">
    <citation type="submission" date="2021-02" db="EMBL/GenBank/DDBJ databases">
        <authorList>
            <consortium name="DOE Joint Genome Institute"/>
            <person name="Ahrendt S."/>
            <person name="Looney B.P."/>
            <person name="Miyauchi S."/>
            <person name="Morin E."/>
            <person name="Drula E."/>
            <person name="Courty P.E."/>
            <person name="Chicoki N."/>
            <person name="Fauchery L."/>
            <person name="Kohler A."/>
            <person name="Kuo A."/>
            <person name="Labutti K."/>
            <person name="Pangilinan J."/>
            <person name="Lipzen A."/>
            <person name="Riley R."/>
            <person name="Andreopoulos W."/>
            <person name="He G."/>
            <person name="Johnson J."/>
            <person name="Barry K.W."/>
            <person name="Grigoriev I.V."/>
            <person name="Nagy L."/>
            <person name="Hibbett D."/>
            <person name="Henrissat B."/>
            <person name="Matheny P.B."/>
            <person name="Labbe J."/>
            <person name="Martin F."/>
        </authorList>
    </citation>
    <scope>NUCLEOTIDE SEQUENCE</scope>
    <source>
        <strain evidence="1">EC-137</strain>
    </source>
</reference>
<proteinExistence type="predicted"/>
<feature type="non-terminal residue" evidence="1">
    <location>
        <position position="167"/>
    </location>
</feature>
<evidence type="ECO:0000313" key="1">
    <source>
        <dbReference type="EMBL" id="KAI0026317.1"/>
    </source>
</evidence>
<dbReference type="EMBL" id="MU274843">
    <property type="protein sequence ID" value="KAI0026317.1"/>
    <property type="molecule type" value="Genomic_DNA"/>
</dbReference>
<evidence type="ECO:0000313" key="2">
    <source>
        <dbReference type="Proteomes" id="UP000814128"/>
    </source>
</evidence>
<gene>
    <name evidence="1" type="ORF">K488DRAFT_75438</name>
</gene>
<sequence length="167" mass="19204">MAHWGQSLTPLQVDTRYCCLCNSGNLSLLPPPHTKDLRPQYCLAWFNLTRQGEEQVFEIRQGRCLACYKAASGSSTRSQLCWSQETIDNILDALPDELILDPKRYYLNLAANDEGRDCHEYIRMGTCTRSTSTHASETYTRTRASTFSRMYSYPQTSTCTRDEYLYP</sequence>
<comment type="caution">
    <text evidence="1">The sequence shown here is derived from an EMBL/GenBank/DDBJ whole genome shotgun (WGS) entry which is preliminary data.</text>
</comment>
<name>A0ACB8Q3T1_9AGAM</name>
<keyword evidence="2" id="KW-1185">Reference proteome</keyword>
<reference evidence="1" key="2">
    <citation type="journal article" date="2022" name="New Phytol.">
        <title>Evolutionary transition to the ectomycorrhizal habit in the genomes of a hyperdiverse lineage of mushroom-forming fungi.</title>
        <authorList>
            <person name="Looney B."/>
            <person name="Miyauchi S."/>
            <person name="Morin E."/>
            <person name="Drula E."/>
            <person name="Courty P.E."/>
            <person name="Kohler A."/>
            <person name="Kuo A."/>
            <person name="LaButti K."/>
            <person name="Pangilinan J."/>
            <person name="Lipzen A."/>
            <person name="Riley R."/>
            <person name="Andreopoulos W."/>
            <person name="He G."/>
            <person name="Johnson J."/>
            <person name="Nolan M."/>
            <person name="Tritt A."/>
            <person name="Barry K.W."/>
            <person name="Grigoriev I.V."/>
            <person name="Nagy L.G."/>
            <person name="Hibbett D."/>
            <person name="Henrissat B."/>
            <person name="Matheny P.B."/>
            <person name="Labbe J."/>
            <person name="Martin F.M."/>
        </authorList>
    </citation>
    <scope>NUCLEOTIDE SEQUENCE</scope>
    <source>
        <strain evidence="1">EC-137</strain>
    </source>
</reference>
<protein>
    <submittedName>
        <fullName evidence="1">Uncharacterized protein</fullName>
    </submittedName>
</protein>